<dbReference type="GO" id="GO:0005886">
    <property type="term" value="C:plasma membrane"/>
    <property type="evidence" value="ECO:0007669"/>
    <property type="project" value="UniProtKB-SubCell"/>
</dbReference>
<feature type="transmembrane region" description="Helical" evidence="7">
    <location>
        <begin position="286"/>
        <end position="306"/>
    </location>
</feature>
<evidence type="ECO:0000256" key="2">
    <source>
        <dbReference type="ARBA" id="ARBA00022448"/>
    </source>
</evidence>
<dbReference type="InterPro" id="IPR050809">
    <property type="entry name" value="UgpAE/MalFG_permease"/>
</dbReference>
<evidence type="ECO:0000256" key="6">
    <source>
        <dbReference type="ARBA" id="ARBA00023136"/>
    </source>
</evidence>
<feature type="domain" description="ABC transmembrane type-1" evidence="8">
    <location>
        <begin position="93"/>
        <end position="308"/>
    </location>
</feature>
<organism evidence="9 10">
    <name type="scientific">Paenibacillus odorifer</name>
    <dbReference type="NCBI Taxonomy" id="189426"/>
    <lineage>
        <taxon>Bacteria</taxon>
        <taxon>Bacillati</taxon>
        <taxon>Bacillota</taxon>
        <taxon>Bacilli</taxon>
        <taxon>Bacillales</taxon>
        <taxon>Paenibacillaceae</taxon>
        <taxon>Paenibacillus</taxon>
    </lineage>
</organism>
<dbReference type="EMBL" id="MPTO01000002">
    <property type="protein sequence ID" value="OME24104.1"/>
    <property type="molecule type" value="Genomic_DNA"/>
</dbReference>
<dbReference type="Gene3D" id="1.10.3720.10">
    <property type="entry name" value="MetI-like"/>
    <property type="match status" value="1"/>
</dbReference>
<dbReference type="SUPFAM" id="SSF161098">
    <property type="entry name" value="MetI-like"/>
    <property type="match status" value="1"/>
</dbReference>
<evidence type="ECO:0000256" key="4">
    <source>
        <dbReference type="ARBA" id="ARBA00022692"/>
    </source>
</evidence>
<evidence type="ECO:0000256" key="1">
    <source>
        <dbReference type="ARBA" id="ARBA00004651"/>
    </source>
</evidence>
<sequence length="321" mass="35947">MTNHCYIGRVPAAPYDRNIKEGCKLYAKFYKYRWQYLMILPGVLLLFLFSYIPMAGIQVAFRDFQIGTSIWNSAWVGLDNFSFLQDPQSLTVVKNTLYISVLKFIFGFPAPILLALVINEVTRPVFKRFVQSVSYLPHFFSWIVVAYILQSFLTLDGGLVNQFIEKAGGDPVFFLGSTEWFRPMVILSGLWKETGWNTILYLAAITTIDPQLYESAKVEGAGKLAQIRHITFPGILPTISIVLILSIPSLISVGMDQIYPLMNSANQGVADVLDTYIIRNGLQQGYFGMATAVGLLSSVISLILVVSTNQLSRKINGEGLW</sequence>
<evidence type="ECO:0000256" key="5">
    <source>
        <dbReference type="ARBA" id="ARBA00022989"/>
    </source>
</evidence>
<feature type="transmembrane region" description="Helical" evidence="7">
    <location>
        <begin position="234"/>
        <end position="255"/>
    </location>
</feature>
<reference evidence="9 10" key="1">
    <citation type="submission" date="2016-10" db="EMBL/GenBank/DDBJ databases">
        <title>Paenibacillus species isolates.</title>
        <authorList>
            <person name="Beno S.M."/>
        </authorList>
    </citation>
    <scope>NUCLEOTIDE SEQUENCE [LARGE SCALE GENOMIC DNA]</scope>
    <source>
        <strain evidence="9 10">FSL H7-0918</strain>
    </source>
</reference>
<proteinExistence type="inferred from homology"/>
<comment type="similarity">
    <text evidence="7">Belongs to the binding-protein-dependent transport system permease family.</text>
</comment>
<dbReference type="Proteomes" id="UP000187323">
    <property type="component" value="Unassembled WGS sequence"/>
</dbReference>
<keyword evidence="4 7" id="KW-0812">Transmembrane</keyword>
<dbReference type="PROSITE" id="PS50928">
    <property type="entry name" value="ABC_TM1"/>
    <property type="match status" value="1"/>
</dbReference>
<name>A0AB36JLY2_9BACL</name>
<keyword evidence="2 7" id="KW-0813">Transport</keyword>
<evidence type="ECO:0000256" key="7">
    <source>
        <dbReference type="RuleBase" id="RU363032"/>
    </source>
</evidence>
<feature type="transmembrane region" description="Helical" evidence="7">
    <location>
        <begin position="97"/>
        <end position="117"/>
    </location>
</feature>
<keyword evidence="3" id="KW-1003">Cell membrane</keyword>
<evidence type="ECO:0000256" key="3">
    <source>
        <dbReference type="ARBA" id="ARBA00022475"/>
    </source>
</evidence>
<feature type="transmembrane region" description="Helical" evidence="7">
    <location>
        <begin position="129"/>
        <end position="149"/>
    </location>
</feature>
<keyword evidence="5 7" id="KW-1133">Transmembrane helix</keyword>
<dbReference type="InterPro" id="IPR000515">
    <property type="entry name" value="MetI-like"/>
</dbReference>
<dbReference type="InterPro" id="IPR035906">
    <property type="entry name" value="MetI-like_sf"/>
</dbReference>
<evidence type="ECO:0000313" key="10">
    <source>
        <dbReference type="Proteomes" id="UP000187323"/>
    </source>
</evidence>
<dbReference type="PANTHER" id="PTHR43227:SF11">
    <property type="entry name" value="BLL4140 PROTEIN"/>
    <property type="match status" value="1"/>
</dbReference>
<dbReference type="AlphaFoldDB" id="A0AB36JLY2"/>
<comment type="caution">
    <text evidence="9">The sequence shown here is derived from an EMBL/GenBank/DDBJ whole genome shotgun (WGS) entry which is preliminary data.</text>
</comment>
<keyword evidence="6 7" id="KW-0472">Membrane</keyword>
<evidence type="ECO:0000259" key="8">
    <source>
        <dbReference type="PROSITE" id="PS50928"/>
    </source>
</evidence>
<evidence type="ECO:0000313" key="9">
    <source>
        <dbReference type="EMBL" id="OME24104.1"/>
    </source>
</evidence>
<dbReference type="CDD" id="cd06261">
    <property type="entry name" value="TM_PBP2"/>
    <property type="match status" value="1"/>
</dbReference>
<comment type="subcellular location">
    <subcellularLocation>
        <location evidence="1 7">Cell membrane</location>
        <topology evidence="1 7">Multi-pass membrane protein</topology>
    </subcellularLocation>
</comment>
<dbReference type="GO" id="GO:0055085">
    <property type="term" value="P:transmembrane transport"/>
    <property type="evidence" value="ECO:0007669"/>
    <property type="project" value="InterPro"/>
</dbReference>
<dbReference type="PANTHER" id="PTHR43227">
    <property type="entry name" value="BLL4140 PROTEIN"/>
    <property type="match status" value="1"/>
</dbReference>
<protein>
    <submittedName>
        <fullName evidence="9">Protein lplB</fullName>
    </submittedName>
</protein>
<accession>A0AB36JLY2</accession>
<dbReference type="Pfam" id="PF00528">
    <property type="entry name" value="BPD_transp_1"/>
    <property type="match status" value="1"/>
</dbReference>
<gene>
    <name evidence="9" type="ORF">BSK47_02540</name>
</gene>
<feature type="transmembrane region" description="Helical" evidence="7">
    <location>
        <begin position="34"/>
        <end position="52"/>
    </location>
</feature>